<reference evidence="2" key="1">
    <citation type="submission" date="2016-12" db="EMBL/GenBank/DDBJ databases">
        <authorList>
            <person name="Herbold C."/>
        </authorList>
    </citation>
    <scope>NUCLEOTIDE SEQUENCE [LARGE SCALE GENOMIC DNA]</scope>
</reference>
<accession>A0A2H1EHU5</accession>
<sequence length="185" mass="21099">MSRIEILELSEILYTVISEHEEQKILSEIAQGHSAGIIKSIFEQCISIIKSKHEIKQDTLVTVAEGLLHYLLTVTMIPSKRKTTFQGIDIDVAVPDTITLGTSPQEVVIISFPKTNDMREINMQIDNIKKIQPNQDNIWFVLEKDMNLGIKTYTVQDSMTFTNIIDDLKSFTSNKKQSKLKIFKI</sequence>
<evidence type="ECO:0000313" key="2">
    <source>
        <dbReference type="Proteomes" id="UP000232412"/>
    </source>
</evidence>
<keyword evidence="2" id="KW-1185">Reference proteome</keyword>
<dbReference type="Proteomes" id="UP000232412">
    <property type="component" value="Unassembled WGS sequence"/>
</dbReference>
<dbReference type="AlphaFoldDB" id="A0A2H1EHU5"/>
<evidence type="ECO:0000313" key="1">
    <source>
        <dbReference type="EMBL" id="SHO46777.1"/>
    </source>
</evidence>
<dbReference type="OrthoDB" id="12086at2157"/>
<proteinExistence type="predicted"/>
<name>A0A2H1EHU5_9ARCH</name>
<gene>
    <name evidence="1" type="ORF">NSIN_30258</name>
</gene>
<dbReference type="RefSeq" id="WP_133124109.1">
    <property type="nucleotide sequence ID" value="NZ_FRFC01000004.1"/>
</dbReference>
<dbReference type="EMBL" id="FRFC01000004">
    <property type="protein sequence ID" value="SHO46777.1"/>
    <property type="molecule type" value="Genomic_DNA"/>
</dbReference>
<protein>
    <submittedName>
        <fullName evidence="1">Uncharacterized protein</fullName>
    </submittedName>
</protein>
<organism evidence="1 2">
    <name type="scientific">Nitrosotalea sinensis</name>
    <dbReference type="NCBI Taxonomy" id="1499975"/>
    <lineage>
        <taxon>Archaea</taxon>
        <taxon>Nitrososphaerota</taxon>
        <taxon>Nitrososphaeria</taxon>
        <taxon>Nitrosotaleales</taxon>
        <taxon>Nitrosotaleaceae</taxon>
        <taxon>Nitrosotalea</taxon>
    </lineage>
</organism>